<sequence length="204" mass="22659">MPENQIGRTILVSTKTFEDHLAARYSGSIETSKESTVRSCFRPKGEAVILSGKLLELLVEWIIQDNLALSVVDCPYFEALVEGMNPAYRIPSRNTIKARILELMESTKMRMKAWIAEEKSKGKRKRRTKEDTLRSTEAVIQVVQSLVAGQTPEVVTAMSRTLPSLAENTAIAPLLANPNTPVDNAAACYPTEGVRSRPKTTRRV</sequence>
<evidence type="ECO:0000313" key="2">
    <source>
        <dbReference type="Proteomes" id="UP000054928"/>
    </source>
</evidence>
<accession>A0A0P1B5B4</accession>
<reference evidence="2" key="1">
    <citation type="submission" date="2014-09" db="EMBL/GenBank/DDBJ databases">
        <authorList>
            <person name="Sharma Rahul"/>
            <person name="Thines Marco"/>
        </authorList>
    </citation>
    <scope>NUCLEOTIDE SEQUENCE [LARGE SCALE GENOMIC DNA]</scope>
</reference>
<evidence type="ECO:0000313" key="1">
    <source>
        <dbReference type="EMBL" id="CEG49694.1"/>
    </source>
</evidence>
<dbReference type="OrthoDB" id="106267at2759"/>
<dbReference type="SUPFAM" id="SSF140996">
    <property type="entry name" value="Hermes dimerisation domain"/>
    <property type="match status" value="1"/>
</dbReference>
<protein>
    <submittedName>
        <fullName evidence="1">Uncharacterized protein</fullName>
    </submittedName>
</protein>
<dbReference type="EMBL" id="CCYD01003090">
    <property type="protein sequence ID" value="CEG49694.1"/>
    <property type="molecule type" value="Genomic_DNA"/>
</dbReference>
<proteinExistence type="predicted"/>
<dbReference type="Proteomes" id="UP000054928">
    <property type="component" value="Unassembled WGS sequence"/>
</dbReference>
<dbReference type="AlphaFoldDB" id="A0A0P1B5B4"/>
<dbReference type="RefSeq" id="XP_024586063.1">
    <property type="nucleotide sequence ID" value="XM_024720911.1"/>
</dbReference>
<organism evidence="1 2">
    <name type="scientific">Plasmopara halstedii</name>
    <name type="common">Downy mildew of sunflower</name>
    <dbReference type="NCBI Taxonomy" id="4781"/>
    <lineage>
        <taxon>Eukaryota</taxon>
        <taxon>Sar</taxon>
        <taxon>Stramenopiles</taxon>
        <taxon>Oomycota</taxon>
        <taxon>Peronosporomycetes</taxon>
        <taxon>Peronosporales</taxon>
        <taxon>Peronosporaceae</taxon>
        <taxon>Plasmopara</taxon>
    </lineage>
</organism>
<dbReference type="GeneID" id="36402501"/>
<name>A0A0P1B5B4_PLAHL</name>
<keyword evidence="2" id="KW-1185">Reference proteome</keyword>